<keyword evidence="3" id="KW-1185">Reference proteome</keyword>
<dbReference type="OrthoDB" id="3980992at2759"/>
<evidence type="ECO:0000256" key="1">
    <source>
        <dbReference type="SAM" id="MobiDB-lite"/>
    </source>
</evidence>
<feature type="compositionally biased region" description="Polar residues" evidence="1">
    <location>
        <begin position="24"/>
        <end position="43"/>
    </location>
</feature>
<gene>
    <name evidence="2" type="ORF">WICMUC_001791</name>
</gene>
<feature type="region of interest" description="Disordered" evidence="1">
    <location>
        <begin position="1"/>
        <end position="47"/>
    </location>
</feature>
<organism evidence="2 3">
    <name type="scientific">Wickerhamomyces mucosus</name>
    <dbReference type="NCBI Taxonomy" id="1378264"/>
    <lineage>
        <taxon>Eukaryota</taxon>
        <taxon>Fungi</taxon>
        <taxon>Dikarya</taxon>
        <taxon>Ascomycota</taxon>
        <taxon>Saccharomycotina</taxon>
        <taxon>Saccharomycetes</taxon>
        <taxon>Phaffomycetales</taxon>
        <taxon>Wickerhamomycetaceae</taxon>
        <taxon>Wickerhamomyces</taxon>
    </lineage>
</organism>
<name>A0A9P8TFZ8_9ASCO</name>
<dbReference type="EMBL" id="JAEUBF010000544">
    <property type="protein sequence ID" value="KAH3677210.1"/>
    <property type="molecule type" value="Genomic_DNA"/>
</dbReference>
<reference evidence="2" key="1">
    <citation type="journal article" date="2021" name="Open Biol.">
        <title>Shared evolutionary footprints suggest mitochondrial oxidative damage underlies multiple complex I losses in fungi.</title>
        <authorList>
            <person name="Schikora-Tamarit M.A."/>
            <person name="Marcet-Houben M."/>
            <person name="Nosek J."/>
            <person name="Gabaldon T."/>
        </authorList>
    </citation>
    <scope>NUCLEOTIDE SEQUENCE</scope>
    <source>
        <strain evidence="2">CBS6341</strain>
    </source>
</reference>
<dbReference type="AlphaFoldDB" id="A0A9P8TFZ8"/>
<dbReference type="Proteomes" id="UP000769528">
    <property type="component" value="Unassembled WGS sequence"/>
</dbReference>
<evidence type="ECO:0000313" key="3">
    <source>
        <dbReference type="Proteomes" id="UP000769528"/>
    </source>
</evidence>
<comment type="caution">
    <text evidence="2">The sequence shown here is derived from an EMBL/GenBank/DDBJ whole genome shotgun (WGS) entry which is preliminary data.</text>
</comment>
<proteinExistence type="predicted"/>
<reference evidence="2" key="2">
    <citation type="submission" date="2021-01" db="EMBL/GenBank/DDBJ databases">
        <authorList>
            <person name="Schikora-Tamarit M.A."/>
        </authorList>
    </citation>
    <scope>NUCLEOTIDE SEQUENCE</scope>
    <source>
        <strain evidence="2">CBS6341</strain>
    </source>
</reference>
<protein>
    <submittedName>
        <fullName evidence="2">Uncharacterized protein</fullName>
    </submittedName>
</protein>
<sequence length="94" mass="10284">MSNKSTESLQDIDSDNLKEPPLSTPTKPQPSQSATNQNNNGSNDGKVGDIVTIFDVATEIENMLLDIVSNDSFPKHTVEKISKKLDKIEGKLKN</sequence>
<evidence type="ECO:0000313" key="2">
    <source>
        <dbReference type="EMBL" id="KAH3677210.1"/>
    </source>
</evidence>
<accession>A0A9P8TFZ8</accession>
<feature type="compositionally biased region" description="Polar residues" evidence="1">
    <location>
        <begin position="1"/>
        <end position="11"/>
    </location>
</feature>